<evidence type="ECO:0000313" key="3">
    <source>
        <dbReference type="EMBL" id="QBI18691.1"/>
    </source>
</evidence>
<keyword evidence="1" id="KW-0304">Gas vesicle</keyword>
<dbReference type="GO" id="GO:0005198">
    <property type="term" value="F:structural molecule activity"/>
    <property type="evidence" value="ECO:0007669"/>
    <property type="project" value="InterPro"/>
</dbReference>
<evidence type="ECO:0000256" key="2">
    <source>
        <dbReference type="ARBA" id="ARBA00035108"/>
    </source>
</evidence>
<dbReference type="GO" id="GO:0031411">
    <property type="term" value="C:gas vesicle"/>
    <property type="evidence" value="ECO:0007669"/>
    <property type="project" value="UniProtKB-SubCell"/>
</dbReference>
<proteinExistence type="predicted"/>
<dbReference type="AlphaFoldDB" id="A0A411YBT5"/>
<protein>
    <submittedName>
        <fullName evidence="3">Gas vesicle protein</fullName>
    </submittedName>
</protein>
<sequence length="46" mass="4856">MDVLDRVLDRGVTITGDVVLSVAGVDLVHLGVRLVLKGIDGDEEVP</sequence>
<dbReference type="InterPro" id="IPR000638">
    <property type="entry name" value="Gas-vesicle_GvpA-like"/>
</dbReference>
<dbReference type="KEGG" id="erz:ER308_03370"/>
<comment type="subcellular location">
    <subcellularLocation>
        <location evidence="2">Gas vesicle</location>
    </subcellularLocation>
</comment>
<evidence type="ECO:0000313" key="4">
    <source>
        <dbReference type="Proteomes" id="UP000291469"/>
    </source>
</evidence>
<dbReference type="GO" id="GO:0012506">
    <property type="term" value="C:vesicle membrane"/>
    <property type="evidence" value="ECO:0007669"/>
    <property type="project" value="InterPro"/>
</dbReference>
<dbReference type="EMBL" id="CP036402">
    <property type="protein sequence ID" value="QBI18691.1"/>
    <property type="molecule type" value="Genomic_DNA"/>
</dbReference>
<keyword evidence="4" id="KW-1185">Reference proteome</keyword>
<organism evidence="3 4">
    <name type="scientific">Egibacter rhizosphaerae</name>
    <dbReference type="NCBI Taxonomy" id="1670831"/>
    <lineage>
        <taxon>Bacteria</taxon>
        <taxon>Bacillati</taxon>
        <taxon>Actinomycetota</taxon>
        <taxon>Nitriliruptoria</taxon>
        <taxon>Egibacterales</taxon>
        <taxon>Egibacteraceae</taxon>
        <taxon>Egibacter</taxon>
    </lineage>
</organism>
<name>A0A411YBT5_9ACTN</name>
<accession>A0A411YBT5</accession>
<dbReference type="Proteomes" id="UP000291469">
    <property type="component" value="Chromosome"/>
</dbReference>
<gene>
    <name evidence="3" type="ORF">ER308_03370</name>
</gene>
<evidence type="ECO:0000256" key="1">
    <source>
        <dbReference type="ARBA" id="ARBA00022987"/>
    </source>
</evidence>
<dbReference type="OrthoDB" id="3790311at2"/>
<reference evidence="3 4" key="1">
    <citation type="submission" date="2019-01" db="EMBL/GenBank/DDBJ databases">
        <title>Egibacter rhizosphaerae EGI 80759T.</title>
        <authorList>
            <person name="Chen D.-D."/>
            <person name="Tian Y."/>
            <person name="Jiao J.-Y."/>
            <person name="Zhang X.-T."/>
            <person name="Zhang Y.-G."/>
            <person name="Zhang Y."/>
            <person name="Xiao M."/>
            <person name="Shu W.-S."/>
            <person name="Li W.-J."/>
        </authorList>
    </citation>
    <scope>NUCLEOTIDE SEQUENCE [LARGE SCALE GENOMIC DNA]</scope>
    <source>
        <strain evidence="3 4">EGI 80759</strain>
    </source>
</reference>
<dbReference type="Pfam" id="PF00741">
    <property type="entry name" value="Gas_vesicle"/>
    <property type="match status" value="1"/>
</dbReference>